<dbReference type="InterPro" id="IPR029470">
    <property type="entry name" value="PDDEXK_4"/>
</dbReference>
<dbReference type="Pfam" id="PF14281">
    <property type="entry name" value="PDDEXK_4"/>
    <property type="match status" value="1"/>
</dbReference>
<gene>
    <name evidence="1" type="primary">NT02AP0007</name>
</gene>
<accession>Q6W3Q1</accession>
<organism evidence="1">
    <name type="scientific">Alvinella pompejana epibiont 6C6</name>
    <dbReference type="NCBI Taxonomy" id="244799"/>
    <lineage>
        <taxon>Bacteria</taxon>
        <taxon>Pseudomonadati</taxon>
        <taxon>Campylobacterota</taxon>
    </lineage>
</organism>
<sequence>MESNSSRFNIFSILRDSSDEVNLHSKFIYELLNPLGSHGMRDSFLNLFLEIVGLEKYRVENFKVYREKHNIDILLLSQSKAIIIENKIYTSEHSDQLKRYFETIKERGYRDENIEIIYLTLFGTKPESLKSRVINISYRDEIREWIDKSISVVAKYPNIRETLIQYLNLIEKLTHKRDNRGFIMEIKELLLEDENLKTVLSIQPAVIEAKIEIQLRFWRELLEYLSSRGYEFNFYNINGDISLESSVRRYYTKKKNNRDYGVELHISKNLYFFVEIRKNIYYGFYFNGDIDKSLVDILDRIEIEWEEPYWKYPNSRLNFEEFNSNVLELINKDRLKYSVSNIAKEIIFLIENFKQGE</sequence>
<protein>
    <submittedName>
        <fullName evidence="1">Uncharacterized protein NT02AP0007</fullName>
    </submittedName>
</protein>
<dbReference type="EMBL" id="AY312990">
    <property type="protein sequence ID" value="AAQ75130.1"/>
    <property type="molecule type" value="Genomic_DNA"/>
</dbReference>
<name>Q6W3Q1_9BACT</name>
<proteinExistence type="predicted"/>
<dbReference type="AlphaFoldDB" id="Q6W3Q1"/>
<reference evidence="1" key="1">
    <citation type="journal article" date="2003" name="Appl. Environ. Microbiol.">
        <title>Evidence of chemolithoautotrophy in the bacterial community associated with Alvinella pompejana, a hydrothermal vent polychaete.</title>
        <authorList>
            <person name="Campbell B.J."/>
            <person name="Stein J.L."/>
            <person name="Cary S.C."/>
        </authorList>
    </citation>
    <scope>NUCLEOTIDE SEQUENCE</scope>
</reference>
<evidence type="ECO:0000313" key="1">
    <source>
        <dbReference type="EMBL" id="AAQ75130.1"/>
    </source>
</evidence>